<dbReference type="Gene3D" id="3.30.300.110">
    <property type="entry name" value="Met-10+ protein-like domains"/>
    <property type="match status" value="1"/>
</dbReference>
<evidence type="ECO:0000313" key="7">
    <source>
        <dbReference type="EMBL" id="HGQ59551.1"/>
    </source>
</evidence>
<dbReference type="PROSITE" id="PS51684">
    <property type="entry name" value="SAM_MT_TRM5_TYW2"/>
    <property type="match status" value="1"/>
</dbReference>
<accession>A0A7C4NLX7</accession>
<keyword evidence="5" id="KW-0819">tRNA processing</keyword>
<dbReference type="Gene3D" id="3.40.50.150">
    <property type="entry name" value="Vaccinia Virus protein VP39"/>
    <property type="match status" value="1"/>
</dbReference>
<evidence type="ECO:0000256" key="1">
    <source>
        <dbReference type="ARBA" id="ARBA00022490"/>
    </source>
</evidence>
<name>A0A7C4NLX7_STAMA</name>
<feature type="domain" description="SAM-dependent methyltransferase TRM5/TYW2-type" evidence="6">
    <location>
        <begin position="26"/>
        <end position="285"/>
    </location>
</feature>
<dbReference type="InterPro" id="IPR029063">
    <property type="entry name" value="SAM-dependent_MTases_sf"/>
</dbReference>
<evidence type="ECO:0000313" key="8">
    <source>
        <dbReference type="EMBL" id="HGQ74165.1"/>
    </source>
</evidence>
<dbReference type="AlphaFoldDB" id="A0A7C4NLX7"/>
<protein>
    <submittedName>
        <fullName evidence="8">Class I SAM-dependent methyltransferase family protein</fullName>
    </submittedName>
</protein>
<organism evidence="8">
    <name type="scientific">Staphylothermus marinus</name>
    <dbReference type="NCBI Taxonomy" id="2280"/>
    <lineage>
        <taxon>Archaea</taxon>
        <taxon>Thermoproteota</taxon>
        <taxon>Thermoprotei</taxon>
        <taxon>Desulfurococcales</taxon>
        <taxon>Desulfurococcaceae</taxon>
        <taxon>Staphylothermus</taxon>
    </lineage>
</organism>
<keyword evidence="1" id="KW-0963">Cytoplasm</keyword>
<dbReference type="CDD" id="cd02440">
    <property type="entry name" value="AdoMet_MTases"/>
    <property type="match status" value="1"/>
</dbReference>
<dbReference type="InterPro" id="IPR030382">
    <property type="entry name" value="MeTrfase_TRM5/TYW2"/>
</dbReference>
<dbReference type="PANTHER" id="PTHR23245">
    <property type="entry name" value="TRNA METHYLTRANSFERASE"/>
    <property type="match status" value="1"/>
</dbReference>
<dbReference type="GO" id="GO:0002939">
    <property type="term" value="P:tRNA N1-guanine methylation"/>
    <property type="evidence" value="ECO:0007669"/>
    <property type="project" value="TreeGrafter"/>
</dbReference>
<dbReference type="EMBL" id="DTBE01000062">
    <property type="protein sequence ID" value="HGQ59551.1"/>
    <property type="molecule type" value="Genomic_DNA"/>
</dbReference>
<reference evidence="8" key="1">
    <citation type="journal article" date="2020" name="mSystems">
        <title>Genome- and Community-Level Interaction Insights into Carbon Utilization and Element Cycling Functions of Hydrothermarchaeota in Hydrothermal Sediment.</title>
        <authorList>
            <person name="Zhou Z."/>
            <person name="Liu Y."/>
            <person name="Xu W."/>
            <person name="Pan J."/>
            <person name="Luo Z.H."/>
            <person name="Li M."/>
        </authorList>
    </citation>
    <scope>NUCLEOTIDE SEQUENCE [LARGE SCALE GENOMIC DNA]</scope>
    <source>
        <strain evidence="7">SpSt-638</strain>
        <strain evidence="8">SpSt-648</strain>
    </source>
</reference>
<proteinExistence type="predicted"/>
<dbReference type="EMBL" id="DTBP01000024">
    <property type="protein sequence ID" value="HGQ74165.1"/>
    <property type="molecule type" value="Genomic_DNA"/>
</dbReference>
<evidence type="ECO:0000256" key="3">
    <source>
        <dbReference type="ARBA" id="ARBA00022679"/>
    </source>
</evidence>
<evidence type="ECO:0000256" key="4">
    <source>
        <dbReference type="ARBA" id="ARBA00022691"/>
    </source>
</evidence>
<dbReference type="SUPFAM" id="SSF53335">
    <property type="entry name" value="S-adenosyl-L-methionine-dependent methyltransferases"/>
    <property type="match status" value="1"/>
</dbReference>
<keyword evidence="4" id="KW-0949">S-adenosyl-L-methionine</keyword>
<keyword evidence="3 8" id="KW-0808">Transferase</keyword>
<dbReference type="Pfam" id="PF02475">
    <property type="entry name" value="TRM5-TYW2_MTfase"/>
    <property type="match status" value="1"/>
</dbReference>
<sequence>MTRKFLKQIAQEVLGPEDARRIWGRMEFIGDILLIRIPFDMDISKLKVLADRILKEFKYVKSVWGGYPGVKTEYRIREFVHLAGEERSETIYREHGCLFKVDFRKVYISPSLSYEHARIAKLVRDGEVVTNMFAGAGLFSIVIAKHAKPRIVYSIDINPHAYYYMVENVKLNKVENIVIPLLGDAAEIISTQLRNTSDRVLMPYPDIALEYLIYAINAIKEKGYIHIYLHVSSGREEDPVLTAENIVCNKLNDLGYNKFVIENGRVVREVAPRRYQVVLDVYIDKTF</sequence>
<gene>
    <name evidence="7" type="ORF">ENU09_02395</name>
    <name evidence="8" type="ORF">ENU20_03715</name>
</gene>
<evidence type="ECO:0000256" key="2">
    <source>
        <dbReference type="ARBA" id="ARBA00022603"/>
    </source>
</evidence>
<evidence type="ECO:0000256" key="5">
    <source>
        <dbReference type="ARBA" id="ARBA00022694"/>
    </source>
</evidence>
<keyword evidence="2 8" id="KW-0489">Methyltransferase</keyword>
<dbReference type="GO" id="GO:0005737">
    <property type="term" value="C:cytoplasm"/>
    <property type="evidence" value="ECO:0007669"/>
    <property type="project" value="TreeGrafter"/>
</dbReference>
<dbReference type="GO" id="GO:0008175">
    <property type="term" value="F:tRNA methyltransferase activity"/>
    <property type="evidence" value="ECO:0007669"/>
    <property type="project" value="TreeGrafter"/>
</dbReference>
<evidence type="ECO:0000259" key="6">
    <source>
        <dbReference type="PROSITE" id="PS51684"/>
    </source>
</evidence>
<dbReference type="PANTHER" id="PTHR23245:SF36">
    <property type="entry name" value="TRNA (GUANINE(37)-N1)-METHYLTRANSFERASE"/>
    <property type="match status" value="1"/>
</dbReference>
<comment type="caution">
    <text evidence="8">The sequence shown here is derived from an EMBL/GenBank/DDBJ whole genome shotgun (WGS) entry which is preliminary data.</text>
</comment>
<dbReference type="InterPro" id="IPR056743">
    <property type="entry name" value="TRM5-TYW2-like_MTfase"/>
</dbReference>